<dbReference type="Pfam" id="PF25400">
    <property type="entry name" value="PH_FAN"/>
    <property type="match status" value="1"/>
</dbReference>
<dbReference type="InterPro" id="IPR050865">
    <property type="entry name" value="BEACH_Domain"/>
</dbReference>
<dbReference type="InterPro" id="IPR011993">
    <property type="entry name" value="PH-like_dom_sf"/>
</dbReference>
<dbReference type="InterPro" id="IPR001680">
    <property type="entry name" value="WD40_rpt"/>
</dbReference>
<dbReference type="Pfam" id="PF02138">
    <property type="entry name" value="Beach"/>
    <property type="match status" value="1"/>
</dbReference>
<feature type="repeat" description="WD" evidence="3">
    <location>
        <begin position="685"/>
        <end position="726"/>
    </location>
</feature>
<sequence length="880" mass="101315">MHSLIKKKKRFSLVFLEEGEIYTRDCMGFRQHPGRYPEKRQEKGRIHLCSRSLIFEPQDRETPLVRYSYRDMSGPPEEIMAPRSLYAHTSNATRVSFYITKITELPDLRSPLPYKTIQLQQPQNVLLDFEYESVTSMNEWINNLYERNAGHNAGFDQDSELADLVTQRERGIRFDMSRIESITERPTIQAPMLVKRVHPFMSVPGLLYITDIRLYFQPVYQVSANPVKSIRHADVCKIHKRRWKLRNVGFEIFTRDDKTLFLSFYTERERDQILGLLLGLAGPECETENSVENTTLKWQLRQISNYDYLLYLNSAAYRTFSDFTQYPVFPWVLSNYDSPELDLNDPANFRNLSLPIGALNPNRLATFKKRYTDMPEPKFLYGTHYSAPGYVIGFLFRRFPLFMLRLHSGKFDSPDRLFNDIAQDWRSVQDNPADVKELIPEFYSDDPSFLQNDLALDLGIKMNGEKVWDVKLPSWASDSRDFLKKMREALESPYVSENLHHWIDLIFGYKQRGEHAFNANNIFHPLTYEGSVDIDSVSDPIQKRAIELQIHEFGQTPKQLFKIPHPPRHMIQEEEKEIVKPLKTARMTWNIESVARKSSSQVTEITLHKKRVSSIHKIGDRAITTAHDGCLKVTALERVQKRSFPICELAISCSALINDKTIAAGSYDNRIYIFNLSTGRVINNFQAHDDAITSCEYIESLNAIASGSWDGFVKLWDVREKPKMVHTYEDHEEQVTAMCIDSTKTNPYLLASCDLDGKVVIRDLREGVISRFDSGAQVIASKHSLHSSHLILAQHERIGVFETDGSRVSTLEIEGVNTLATDGVFVLSGKEDGAMELWELMKGDCVYRWQGINKVTAVYVDATAENFLAGNIEGNLYLIN</sequence>
<proteinExistence type="predicted"/>
<evidence type="ECO:0000259" key="5">
    <source>
        <dbReference type="PROSITE" id="PS51783"/>
    </source>
</evidence>
<dbReference type="SUPFAM" id="SSF50729">
    <property type="entry name" value="PH domain-like"/>
    <property type="match status" value="1"/>
</dbReference>
<evidence type="ECO:0000256" key="2">
    <source>
        <dbReference type="ARBA" id="ARBA00022737"/>
    </source>
</evidence>
<accession>A0AAU9JRC9</accession>
<dbReference type="SMART" id="SM01026">
    <property type="entry name" value="Beach"/>
    <property type="match status" value="1"/>
</dbReference>
<feature type="domain" description="BEACH-type PH" evidence="5">
    <location>
        <begin position="183"/>
        <end position="278"/>
    </location>
</feature>
<comment type="caution">
    <text evidence="6">The sequence shown here is derived from an EMBL/GenBank/DDBJ whole genome shotgun (WGS) entry which is preliminary data.</text>
</comment>
<reference evidence="6" key="1">
    <citation type="submission" date="2021-09" db="EMBL/GenBank/DDBJ databases">
        <authorList>
            <consortium name="AG Swart"/>
            <person name="Singh M."/>
            <person name="Singh A."/>
            <person name="Seah K."/>
            <person name="Emmerich C."/>
        </authorList>
    </citation>
    <scope>NUCLEOTIDE SEQUENCE</scope>
    <source>
        <strain evidence="6">ATCC30299</strain>
    </source>
</reference>
<dbReference type="SUPFAM" id="SSF50978">
    <property type="entry name" value="WD40 repeat-like"/>
    <property type="match status" value="1"/>
</dbReference>
<protein>
    <recommendedName>
        <fullName evidence="8">Protein FAN</fullName>
    </recommendedName>
</protein>
<evidence type="ECO:0000256" key="1">
    <source>
        <dbReference type="ARBA" id="ARBA00022574"/>
    </source>
</evidence>
<dbReference type="PROSITE" id="PS50294">
    <property type="entry name" value="WD_REPEATS_REGION"/>
    <property type="match status" value="1"/>
</dbReference>
<dbReference type="InterPro" id="IPR023362">
    <property type="entry name" value="PH-BEACH_dom"/>
</dbReference>
<feature type="domain" description="BEACH" evidence="4">
    <location>
        <begin position="283"/>
        <end position="568"/>
    </location>
</feature>
<dbReference type="InterPro" id="IPR036372">
    <property type="entry name" value="BEACH_dom_sf"/>
</dbReference>
<gene>
    <name evidence="6" type="ORF">BSTOLATCC_MIC45575</name>
</gene>
<dbReference type="SMART" id="SM00320">
    <property type="entry name" value="WD40"/>
    <property type="match status" value="5"/>
</dbReference>
<keyword evidence="2" id="KW-0677">Repeat</keyword>
<evidence type="ECO:0000256" key="3">
    <source>
        <dbReference type="PROSITE-ProRule" id="PRU00221"/>
    </source>
</evidence>
<keyword evidence="1 3" id="KW-0853">WD repeat</keyword>
<dbReference type="InterPro" id="IPR000409">
    <property type="entry name" value="BEACH_dom"/>
</dbReference>
<organism evidence="6 7">
    <name type="scientific">Blepharisma stoltei</name>
    <dbReference type="NCBI Taxonomy" id="1481888"/>
    <lineage>
        <taxon>Eukaryota</taxon>
        <taxon>Sar</taxon>
        <taxon>Alveolata</taxon>
        <taxon>Ciliophora</taxon>
        <taxon>Postciliodesmatophora</taxon>
        <taxon>Heterotrichea</taxon>
        <taxon>Heterotrichida</taxon>
        <taxon>Blepharismidae</taxon>
        <taxon>Blepharisma</taxon>
    </lineage>
</organism>
<name>A0AAU9JRC9_9CILI</name>
<dbReference type="InterPro" id="IPR036322">
    <property type="entry name" value="WD40_repeat_dom_sf"/>
</dbReference>
<evidence type="ECO:0000313" key="6">
    <source>
        <dbReference type="EMBL" id="CAG9328117.1"/>
    </source>
</evidence>
<dbReference type="Gene3D" id="2.30.29.30">
    <property type="entry name" value="Pleckstrin-homology domain (PH domain)/Phosphotyrosine-binding domain (PTB)"/>
    <property type="match status" value="1"/>
</dbReference>
<dbReference type="PROSITE" id="PS00678">
    <property type="entry name" value="WD_REPEATS_1"/>
    <property type="match status" value="1"/>
</dbReference>
<dbReference type="InterPro" id="IPR015943">
    <property type="entry name" value="WD40/YVTN_repeat-like_dom_sf"/>
</dbReference>
<dbReference type="PROSITE" id="PS50082">
    <property type="entry name" value="WD_REPEATS_2"/>
    <property type="match status" value="1"/>
</dbReference>
<dbReference type="PANTHER" id="PTHR13743:SF123">
    <property type="entry name" value="PROTEIN FAN"/>
    <property type="match status" value="1"/>
</dbReference>
<dbReference type="SUPFAM" id="SSF81837">
    <property type="entry name" value="BEACH domain"/>
    <property type="match status" value="1"/>
</dbReference>
<dbReference type="Gene3D" id="2.130.10.10">
    <property type="entry name" value="YVTN repeat-like/Quinoprotein amine dehydrogenase"/>
    <property type="match status" value="1"/>
</dbReference>
<dbReference type="PANTHER" id="PTHR13743">
    <property type="entry name" value="BEIGE/BEACH-RELATED"/>
    <property type="match status" value="1"/>
</dbReference>
<dbReference type="EMBL" id="CAJZBQ010000045">
    <property type="protein sequence ID" value="CAG9328117.1"/>
    <property type="molecule type" value="Genomic_DNA"/>
</dbReference>
<dbReference type="InterPro" id="IPR019775">
    <property type="entry name" value="WD40_repeat_CS"/>
</dbReference>
<dbReference type="CDD" id="cd06071">
    <property type="entry name" value="Beach"/>
    <property type="match status" value="1"/>
</dbReference>
<evidence type="ECO:0008006" key="8">
    <source>
        <dbReference type="Google" id="ProtNLM"/>
    </source>
</evidence>
<evidence type="ECO:0000313" key="7">
    <source>
        <dbReference type="Proteomes" id="UP001162131"/>
    </source>
</evidence>
<dbReference type="Gene3D" id="1.10.1540.10">
    <property type="entry name" value="BEACH domain"/>
    <property type="match status" value="1"/>
</dbReference>
<dbReference type="AlphaFoldDB" id="A0AAU9JRC9"/>
<dbReference type="Pfam" id="PF14844">
    <property type="entry name" value="PH_BEACH"/>
    <property type="match status" value="1"/>
</dbReference>
<dbReference type="PROSITE" id="PS51783">
    <property type="entry name" value="PH_BEACH"/>
    <property type="match status" value="1"/>
</dbReference>
<dbReference type="InterPro" id="IPR057496">
    <property type="entry name" value="FAN-like_PH"/>
</dbReference>
<dbReference type="Pfam" id="PF00400">
    <property type="entry name" value="WD40"/>
    <property type="match status" value="2"/>
</dbReference>
<keyword evidence="7" id="KW-1185">Reference proteome</keyword>
<dbReference type="PROSITE" id="PS50197">
    <property type="entry name" value="BEACH"/>
    <property type="match status" value="1"/>
</dbReference>
<evidence type="ECO:0000259" key="4">
    <source>
        <dbReference type="PROSITE" id="PS50197"/>
    </source>
</evidence>
<dbReference type="Proteomes" id="UP001162131">
    <property type="component" value="Unassembled WGS sequence"/>
</dbReference>